<evidence type="ECO:0008006" key="3">
    <source>
        <dbReference type="Google" id="ProtNLM"/>
    </source>
</evidence>
<proteinExistence type="predicted"/>
<keyword evidence="1" id="KW-0812">Transmembrane</keyword>
<evidence type="ECO:0000256" key="1">
    <source>
        <dbReference type="SAM" id="Phobius"/>
    </source>
</evidence>
<feature type="transmembrane region" description="Helical" evidence="1">
    <location>
        <begin position="7"/>
        <end position="25"/>
    </location>
</feature>
<protein>
    <recommendedName>
        <fullName evidence="3">Asparaginyl-tRNA synthetase</fullName>
    </recommendedName>
</protein>
<organism evidence="2">
    <name type="scientific">Aliivibrio wodanis</name>
    <dbReference type="NCBI Taxonomy" id="80852"/>
    <lineage>
        <taxon>Bacteria</taxon>
        <taxon>Pseudomonadati</taxon>
        <taxon>Pseudomonadota</taxon>
        <taxon>Gammaproteobacteria</taxon>
        <taxon>Vibrionales</taxon>
        <taxon>Vibrionaceae</taxon>
        <taxon>Aliivibrio</taxon>
    </lineage>
</organism>
<sequence>MLSELKLIPIALLCAFLSIVGHFILSSLFSDADWLEYAAALIPLSMIVIVYFAFQFAEKNDER</sequence>
<keyword evidence="1" id="KW-0472">Membrane</keyword>
<dbReference type="OrthoDB" id="5917813at2"/>
<reference evidence="2" key="1">
    <citation type="submission" date="2019-09" db="EMBL/GenBank/DDBJ databases">
        <authorList>
            <person name="Hjerde E."/>
        </authorList>
    </citation>
    <scope>NUCLEOTIDE SEQUENCE</scope>
    <source>
        <strain evidence="2">06/09/160</strain>
    </source>
</reference>
<dbReference type="AlphaFoldDB" id="A0A5Q4YZA7"/>
<keyword evidence="1" id="KW-1133">Transmembrane helix</keyword>
<gene>
    <name evidence="2" type="ORF">AW0309160_04030</name>
</gene>
<feature type="transmembrane region" description="Helical" evidence="1">
    <location>
        <begin position="37"/>
        <end position="57"/>
    </location>
</feature>
<accession>A0A5Q4YZA7</accession>
<dbReference type="EMBL" id="LR721751">
    <property type="protein sequence ID" value="VVV06536.1"/>
    <property type="molecule type" value="Genomic_DNA"/>
</dbReference>
<evidence type="ECO:0000313" key="2">
    <source>
        <dbReference type="EMBL" id="VVV06536.1"/>
    </source>
</evidence>
<name>A0A5Q4YZA7_9GAMM</name>